<name>A0A399CV88_9BACT</name>
<dbReference type="InterPro" id="IPR011060">
    <property type="entry name" value="RibuloseP-bd_barrel"/>
</dbReference>
<keyword evidence="11" id="KW-1185">Reference proteome</keyword>
<comment type="caution">
    <text evidence="10">The sequence shown here is derived from an EMBL/GenBank/DDBJ whole genome shotgun (WGS) entry which is preliminary data.</text>
</comment>
<evidence type="ECO:0000256" key="5">
    <source>
        <dbReference type="ARBA" id="ARBA00022822"/>
    </source>
</evidence>
<evidence type="ECO:0000256" key="3">
    <source>
        <dbReference type="ARBA" id="ARBA00022605"/>
    </source>
</evidence>
<dbReference type="AlphaFoldDB" id="A0A399CV88"/>
<evidence type="ECO:0000256" key="7">
    <source>
        <dbReference type="ARBA" id="ARBA00023239"/>
    </source>
</evidence>
<dbReference type="EMBL" id="QWET01000022">
    <property type="protein sequence ID" value="RIH63357.1"/>
    <property type="molecule type" value="Genomic_DNA"/>
</dbReference>
<dbReference type="PANTHER" id="PTHR22854">
    <property type="entry name" value="TRYPTOPHAN BIOSYNTHESIS PROTEIN"/>
    <property type="match status" value="1"/>
</dbReference>
<evidence type="ECO:0000259" key="9">
    <source>
        <dbReference type="Pfam" id="PF00218"/>
    </source>
</evidence>
<dbReference type="GO" id="GO:0004640">
    <property type="term" value="F:phosphoribosylanthranilate isomerase activity"/>
    <property type="evidence" value="ECO:0007669"/>
    <property type="project" value="TreeGrafter"/>
</dbReference>
<dbReference type="Proteomes" id="UP000266441">
    <property type="component" value="Unassembled WGS sequence"/>
</dbReference>
<evidence type="ECO:0000313" key="10">
    <source>
        <dbReference type="EMBL" id="RIH63357.1"/>
    </source>
</evidence>
<dbReference type="InterPro" id="IPR001468">
    <property type="entry name" value="Indole-3-GlycerolPSynthase_CS"/>
</dbReference>
<dbReference type="Gene3D" id="3.20.20.70">
    <property type="entry name" value="Aldolase class I"/>
    <property type="match status" value="1"/>
</dbReference>
<dbReference type="RefSeq" id="WP_119351762.1">
    <property type="nucleotide sequence ID" value="NZ_JBFHKJ010000189.1"/>
</dbReference>
<evidence type="ECO:0000256" key="8">
    <source>
        <dbReference type="HAMAP-Rule" id="MF_00134"/>
    </source>
</evidence>
<comment type="catalytic activity">
    <reaction evidence="1 8">
        <text>1-(2-carboxyphenylamino)-1-deoxy-D-ribulose 5-phosphate + H(+) = (1S,2R)-1-C-(indol-3-yl)glycerol 3-phosphate + CO2 + H2O</text>
        <dbReference type="Rhea" id="RHEA:23476"/>
        <dbReference type="ChEBI" id="CHEBI:15377"/>
        <dbReference type="ChEBI" id="CHEBI:15378"/>
        <dbReference type="ChEBI" id="CHEBI:16526"/>
        <dbReference type="ChEBI" id="CHEBI:58613"/>
        <dbReference type="ChEBI" id="CHEBI:58866"/>
        <dbReference type="EC" id="4.1.1.48"/>
    </reaction>
</comment>
<comment type="pathway">
    <text evidence="2 8">Amino-acid biosynthesis; L-tryptophan biosynthesis; L-tryptophan from chorismate: step 4/5.</text>
</comment>
<organism evidence="10 11">
    <name type="scientific">Mariniphaga sediminis</name>
    <dbReference type="NCBI Taxonomy" id="1628158"/>
    <lineage>
        <taxon>Bacteria</taxon>
        <taxon>Pseudomonadati</taxon>
        <taxon>Bacteroidota</taxon>
        <taxon>Bacteroidia</taxon>
        <taxon>Marinilabiliales</taxon>
        <taxon>Prolixibacteraceae</taxon>
        <taxon>Mariniphaga</taxon>
    </lineage>
</organism>
<feature type="domain" description="Indole-3-glycerol phosphate synthase" evidence="9">
    <location>
        <begin position="4"/>
        <end position="256"/>
    </location>
</feature>
<evidence type="ECO:0000256" key="1">
    <source>
        <dbReference type="ARBA" id="ARBA00001633"/>
    </source>
</evidence>
<dbReference type="Pfam" id="PF00218">
    <property type="entry name" value="IGPS"/>
    <property type="match status" value="1"/>
</dbReference>
<gene>
    <name evidence="8 10" type="primary">trpC</name>
    <name evidence="10" type="ORF">D1164_20440</name>
</gene>
<dbReference type="InterPro" id="IPR045186">
    <property type="entry name" value="Indole-3-glycerol_P_synth"/>
</dbReference>
<evidence type="ECO:0000313" key="11">
    <source>
        <dbReference type="Proteomes" id="UP000266441"/>
    </source>
</evidence>
<dbReference type="HAMAP" id="MF_00134_B">
    <property type="entry name" value="IGPS_B"/>
    <property type="match status" value="1"/>
</dbReference>
<keyword evidence="7 8" id="KW-0456">Lyase</keyword>
<dbReference type="GO" id="GO:0000162">
    <property type="term" value="P:L-tryptophan biosynthetic process"/>
    <property type="evidence" value="ECO:0007669"/>
    <property type="project" value="UniProtKB-UniRule"/>
</dbReference>
<dbReference type="SUPFAM" id="SSF51366">
    <property type="entry name" value="Ribulose-phoshate binding barrel"/>
    <property type="match status" value="1"/>
</dbReference>
<dbReference type="PANTHER" id="PTHR22854:SF2">
    <property type="entry name" value="INDOLE-3-GLYCEROL-PHOSPHATE SYNTHASE"/>
    <property type="match status" value="1"/>
</dbReference>
<keyword evidence="6 8" id="KW-0057">Aromatic amino acid biosynthesis</keyword>
<keyword evidence="5 8" id="KW-0822">Tryptophan biosynthesis</keyword>
<protein>
    <recommendedName>
        <fullName evidence="8">Indole-3-glycerol phosphate synthase</fullName>
        <shortName evidence="8">IGPS</shortName>
        <ecNumber evidence="8">4.1.1.48</ecNumber>
    </recommendedName>
</protein>
<dbReference type="FunFam" id="3.20.20.70:FF:000024">
    <property type="entry name" value="Indole-3-glycerol phosphate synthase"/>
    <property type="match status" value="1"/>
</dbReference>
<accession>A0A399CV88</accession>
<keyword evidence="3 8" id="KW-0028">Amino-acid biosynthesis</keyword>
<comment type="similarity">
    <text evidence="8">Belongs to the TrpC family.</text>
</comment>
<dbReference type="UniPathway" id="UPA00035">
    <property type="reaction ID" value="UER00043"/>
</dbReference>
<dbReference type="GO" id="GO:0004425">
    <property type="term" value="F:indole-3-glycerol-phosphate synthase activity"/>
    <property type="evidence" value="ECO:0007669"/>
    <property type="project" value="UniProtKB-UniRule"/>
</dbReference>
<dbReference type="InterPro" id="IPR013798">
    <property type="entry name" value="Indole-3-glycerol_P_synth_dom"/>
</dbReference>
<evidence type="ECO:0000256" key="2">
    <source>
        <dbReference type="ARBA" id="ARBA00004696"/>
    </source>
</evidence>
<keyword evidence="4 8" id="KW-0210">Decarboxylase</keyword>
<evidence type="ECO:0000256" key="4">
    <source>
        <dbReference type="ARBA" id="ARBA00022793"/>
    </source>
</evidence>
<dbReference type="OrthoDB" id="9804217at2"/>
<evidence type="ECO:0000256" key="6">
    <source>
        <dbReference type="ARBA" id="ARBA00023141"/>
    </source>
</evidence>
<sequence>MNILDRIIETKKNEVASQKRMVSVSQLKKYPGYRRNCNSLKETLQKPGSSGIIAEFKQKSPSKGEINFSVKAEEVTKDYTNAGAAGLSVLTDYEYFGGTLANLAKAREVNPDIPILRKDFMIDTYQVVEAKAFGADVILLIAACLEKEEAEVLAKKAKSLGLEVLMEVHNEEELEKLNDFVDIVGVNNRNLKTFEVDVETSVKLARLIPGRFVKISESGLAGAETIHYLRKSGFKGFLIGETFMKTENPGKACKKLIAELSFLT</sequence>
<dbReference type="NCBIfam" id="NF001377">
    <property type="entry name" value="PRK00278.2-4"/>
    <property type="match status" value="1"/>
</dbReference>
<dbReference type="CDD" id="cd00331">
    <property type="entry name" value="IGPS"/>
    <property type="match status" value="1"/>
</dbReference>
<dbReference type="PROSITE" id="PS00614">
    <property type="entry name" value="IGPS"/>
    <property type="match status" value="1"/>
</dbReference>
<dbReference type="InterPro" id="IPR013785">
    <property type="entry name" value="Aldolase_TIM"/>
</dbReference>
<dbReference type="EC" id="4.1.1.48" evidence="8"/>
<reference evidence="10 11" key="1">
    <citation type="journal article" date="2015" name="Int. J. Syst. Evol. Microbiol.">
        <title>Mariniphaga sediminis sp. nov., isolated from coastal sediment.</title>
        <authorList>
            <person name="Wang F.Q."/>
            <person name="Shen Q.Y."/>
            <person name="Chen G.J."/>
            <person name="Du Z.J."/>
        </authorList>
    </citation>
    <scope>NUCLEOTIDE SEQUENCE [LARGE SCALE GENOMIC DNA]</scope>
    <source>
        <strain evidence="10 11">SY21</strain>
    </source>
</reference>
<proteinExistence type="inferred from homology"/>